<evidence type="ECO:0000256" key="1">
    <source>
        <dbReference type="ARBA" id="ARBA00022679"/>
    </source>
</evidence>
<dbReference type="GO" id="GO:0005524">
    <property type="term" value="F:ATP binding"/>
    <property type="evidence" value="ECO:0007669"/>
    <property type="project" value="UniProtKB-KW"/>
</dbReference>
<dbReference type="EC" id="2.7.2.1" evidence="5"/>
<protein>
    <submittedName>
        <fullName evidence="5">Acetate kinase</fullName>
        <ecNumber evidence="5">2.7.2.1</ecNumber>
    </submittedName>
</protein>
<dbReference type="GO" id="GO:0008776">
    <property type="term" value="F:acetate kinase activity"/>
    <property type="evidence" value="ECO:0007669"/>
    <property type="project" value="UniProtKB-EC"/>
</dbReference>
<keyword evidence="1 5" id="KW-0808">Transferase</keyword>
<accession>A0A644T630</accession>
<gene>
    <name evidence="5" type="primary">ackA_4</name>
    <name evidence="5" type="ORF">SDC9_08016</name>
</gene>
<organism evidence="5">
    <name type="scientific">bioreactor metagenome</name>
    <dbReference type="NCBI Taxonomy" id="1076179"/>
    <lineage>
        <taxon>unclassified sequences</taxon>
        <taxon>metagenomes</taxon>
        <taxon>ecological metagenomes</taxon>
    </lineage>
</organism>
<dbReference type="EMBL" id="VSSQ01000017">
    <property type="protein sequence ID" value="MPL62396.1"/>
    <property type="molecule type" value="Genomic_DNA"/>
</dbReference>
<dbReference type="AlphaFoldDB" id="A0A644T630"/>
<dbReference type="PANTHER" id="PTHR21060:SF15">
    <property type="entry name" value="ACETATE KINASE-RELATED"/>
    <property type="match status" value="1"/>
</dbReference>
<dbReference type="PROSITE" id="PS01076">
    <property type="entry name" value="ACETATE_KINASE_2"/>
    <property type="match status" value="1"/>
</dbReference>
<evidence type="ECO:0000256" key="3">
    <source>
        <dbReference type="ARBA" id="ARBA00022777"/>
    </source>
</evidence>
<keyword evidence="2" id="KW-0547">Nucleotide-binding</keyword>
<proteinExistence type="predicted"/>
<comment type="caution">
    <text evidence="5">The sequence shown here is derived from an EMBL/GenBank/DDBJ whole genome shotgun (WGS) entry which is preliminary data.</text>
</comment>
<evidence type="ECO:0000313" key="5">
    <source>
        <dbReference type="EMBL" id="MPL62396.1"/>
    </source>
</evidence>
<dbReference type="PRINTS" id="PR00471">
    <property type="entry name" value="ACETATEKNASE"/>
</dbReference>
<keyword evidence="4" id="KW-0067">ATP-binding</keyword>
<dbReference type="SUPFAM" id="SSF53067">
    <property type="entry name" value="Actin-like ATPase domain"/>
    <property type="match status" value="2"/>
</dbReference>
<dbReference type="InterPro" id="IPR043129">
    <property type="entry name" value="ATPase_NBD"/>
</dbReference>
<sequence length="382" mass="43911">MKKNKGDKIIMVSNIGSASRKYFVYSVNKKEKEPKELFSLQFDEKEYYPNVKLENALYEFFEITKDRFDFWVSDIDIIAERVVATGEYFLENKIIDEKYLDELEDVQKYDPLHTASLIDEIQKIFLIKEVCEKNKVKCKFKLVGISDSVFHSTISPETYTYGIPKTKNKNHRKFGYHGISMSEVNNNFGQKFDKIIAIHLGGGGSVTAIKKGESVYNSFGMTPVSGLINLTRVGDVDPFLAIDLAEEHKKFFRFLSEDNYLFKNTRRDLYAKSGLFSLTGERDMRDILANLKVKDENVKEKNMFALEVYMTKINECVGSAYAHLGGCDALVLTGAILEKSDIFRKIFLPKLKWLKVKAANIFVLKTEEEKEIARLVVDNKFV</sequence>
<reference evidence="5" key="1">
    <citation type="submission" date="2019-08" db="EMBL/GenBank/DDBJ databases">
        <authorList>
            <person name="Kucharzyk K."/>
            <person name="Murdoch R.W."/>
            <person name="Higgins S."/>
            <person name="Loffler F."/>
        </authorList>
    </citation>
    <scope>NUCLEOTIDE SEQUENCE</scope>
</reference>
<evidence type="ECO:0000256" key="2">
    <source>
        <dbReference type="ARBA" id="ARBA00022741"/>
    </source>
</evidence>
<dbReference type="GO" id="GO:0006083">
    <property type="term" value="P:acetate metabolic process"/>
    <property type="evidence" value="ECO:0007669"/>
    <property type="project" value="TreeGrafter"/>
</dbReference>
<name>A0A644T630_9ZZZZ</name>
<dbReference type="Pfam" id="PF00871">
    <property type="entry name" value="Acetate_kinase"/>
    <property type="match status" value="1"/>
</dbReference>
<evidence type="ECO:0000256" key="4">
    <source>
        <dbReference type="ARBA" id="ARBA00022840"/>
    </source>
</evidence>
<dbReference type="InterPro" id="IPR000890">
    <property type="entry name" value="Aliphatic_acid_kin_short-chain"/>
</dbReference>
<dbReference type="InterPro" id="IPR023865">
    <property type="entry name" value="Aliphatic_acid_kinase_CS"/>
</dbReference>
<keyword evidence="3 5" id="KW-0418">Kinase</keyword>
<dbReference type="PANTHER" id="PTHR21060">
    <property type="entry name" value="ACETATE KINASE"/>
    <property type="match status" value="1"/>
</dbReference>
<dbReference type="Gene3D" id="3.30.420.40">
    <property type="match status" value="2"/>
</dbReference>